<dbReference type="AlphaFoldDB" id="A0A2W7R834"/>
<dbReference type="EMBL" id="VORV01000001">
    <property type="protein sequence ID" value="TXD79921.1"/>
    <property type="molecule type" value="Genomic_DNA"/>
</dbReference>
<accession>A0A2W7R834</accession>
<dbReference type="EMBL" id="QKZU01000007">
    <property type="protein sequence ID" value="PZX57018.1"/>
    <property type="molecule type" value="Genomic_DNA"/>
</dbReference>
<reference evidence="3 5" key="2">
    <citation type="submission" date="2019-08" db="EMBL/GenBank/DDBJ databases">
        <title>Genome of Algoriphagus ratkowskyi IC026.</title>
        <authorList>
            <person name="Bowman J.P."/>
        </authorList>
    </citation>
    <scope>NUCLEOTIDE SEQUENCE [LARGE SCALE GENOMIC DNA]</scope>
    <source>
        <strain evidence="3 5">IC026</strain>
    </source>
</reference>
<evidence type="ECO:0000313" key="5">
    <source>
        <dbReference type="Proteomes" id="UP000321927"/>
    </source>
</evidence>
<dbReference type="Proteomes" id="UP000249115">
    <property type="component" value="Unassembled WGS sequence"/>
</dbReference>
<evidence type="ECO:0000313" key="3">
    <source>
        <dbReference type="EMBL" id="TXD79921.1"/>
    </source>
</evidence>
<dbReference type="RefSeq" id="WP_086501470.1">
    <property type="nucleotide sequence ID" value="NZ_MSSV01000008.1"/>
</dbReference>
<organism evidence="2 4">
    <name type="scientific">Algoriphagus ratkowskyi</name>
    <dbReference type="NCBI Taxonomy" id="57028"/>
    <lineage>
        <taxon>Bacteria</taxon>
        <taxon>Pseudomonadati</taxon>
        <taxon>Bacteroidota</taxon>
        <taxon>Cytophagia</taxon>
        <taxon>Cytophagales</taxon>
        <taxon>Cyclobacteriaceae</taxon>
        <taxon>Algoriphagus</taxon>
    </lineage>
</organism>
<keyword evidence="1" id="KW-1133">Transmembrane helix</keyword>
<feature type="transmembrane region" description="Helical" evidence="1">
    <location>
        <begin position="7"/>
        <end position="23"/>
    </location>
</feature>
<comment type="caution">
    <text evidence="2">The sequence shown here is derived from an EMBL/GenBank/DDBJ whole genome shotgun (WGS) entry which is preliminary data.</text>
</comment>
<proteinExistence type="predicted"/>
<evidence type="ECO:0000313" key="2">
    <source>
        <dbReference type="EMBL" id="PZX57018.1"/>
    </source>
</evidence>
<dbReference type="Proteomes" id="UP000321927">
    <property type="component" value="Unassembled WGS sequence"/>
</dbReference>
<name>A0A2W7R834_9BACT</name>
<sequence>MNRKKIIQIIAIIFLLIGVFLLFPNTNWEERTSIYGFISVICGTLGSTVSIFIPSVFVYNFEEQNWNKKNEGYSITVLAKEHGMGKSPQIQSFILNDSGFQEVFLNQKIDFAGSVFIHGTRRFNGKVVIK</sequence>
<evidence type="ECO:0000256" key="1">
    <source>
        <dbReference type="SAM" id="Phobius"/>
    </source>
</evidence>
<evidence type="ECO:0000313" key="4">
    <source>
        <dbReference type="Proteomes" id="UP000249115"/>
    </source>
</evidence>
<keyword evidence="1" id="KW-0812">Transmembrane</keyword>
<protein>
    <submittedName>
        <fullName evidence="2">Uncharacterized protein</fullName>
    </submittedName>
</protein>
<keyword evidence="1" id="KW-0472">Membrane</keyword>
<keyword evidence="5" id="KW-1185">Reference proteome</keyword>
<gene>
    <name evidence="3" type="ORF">ESW18_01960</name>
    <name evidence="2" type="ORF">LV84_02149</name>
</gene>
<reference evidence="2 4" key="1">
    <citation type="submission" date="2018-06" db="EMBL/GenBank/DDBJ databases">
        <title>Genomic Encyclopedia of Archaeal and Bacterial Type Strains, Phase II (KMG-II): from individual species to whole genera.</title>
        <authorList>
            <person name="Goeker M."/>
        </authorList>
    </citation>
    <scope>NUCLEOTIDE SEQUENCE [LARGE SCALE GENOMIC DNA]</scope>
    <source>
        <strain evidence="2 4">DSM 22686</strain>
    </source>
</reference>
<feature type="transmembrane region" description="Helical" evidence="1">
    <location>
        <begin position="35"/>
        <end position="59"/>
    </location>
</feature>